<dbReference type="Proteomes" id="UP000549009">
    <property type="component" value="Unassembled WGS sequence"/>
</dbReference>
<dbReference type="Proteomes" id="UP000326505">
    <property type="component" value="Chromosome"/>
</dbReference>
<keyword evidence="5" id="KW-1185">Reference proteome</keyword>
<sequence length="67" mass="7703">MLIAVAILLLPVLAVLLYAMDRLEGRLFDDSPKARHARARHLRLVHSTAEPRGRRRHAERRARRDAA</sequence>
<name>A0A5P2X5P4_STRST</name>
<organism evidence="3 4">
    <name type="scientific">Streptomyces spectabilis</name>
    <dbReference type="NCBI Taxonomy" id="68270"/>
    <lineage>
        <taxon>Bacteria</taxon>
        <taxon>Bacillati</taxon>
        <taxon>Actinomycetota</taxon>
        <taxon>Actinomycetes</taxon>
        <taxon>Kitasatosporales</taxon>
        <taxon>Streptomycetaceae</taxon>
        <taxon>Streptomyces</taxon>
    </lineage>
</organism>
<dbReference type="EMBL" id="CP023690">
    <property type="protein sequence ID" value="QEV57732.1"/>
    <property type="molecule type" value="Genomic_DNA"/>
</dbReference>
<feature type="region of interest" description="Disordered" evidence="1">
    <location>
        <begin position="44"/>
        <end position="67"/>
    </location>
</feature>
<evidence type="ECO:0000313" key="3">
    <source>
        <dbReference type="EMBL" id="QEV57732.1"/>
    </source>
</evidence>
<proteinExistence type="predicted"/>
<evidence type="ECO:0000313" key="2">
    <source>
        <dbReference type="EMBL" id="MBB5107427.1"/>
    </source>
</evidence>
<evidence type="ECO:0000313" key="4">
    <source>
        <dbReference type="Proteomes" id="UP000326505"/>
    </source>
</evidence>
<evidence type="ECO:0000313" key="5">
    <source>
        <dbReference type="Proteomes" id="UP000549009"/>
    </source>
</evidence>
<reference evidence="3 4" key="1">
    <citation type="submission" date="2017-09" db="EMBL/GenBank/DDBJ databases">
        <authorList>
            <person name="Lee N."/>
            <person name="Cho B.-K."/>
        </authorList>
    </citation>
    <scope>NUCLEOTIDE SEQUENCE [LARGE SCALE GENOMIC DNA]</scope>
    <source>
        <strain evidence="3 4">ATCC 27465</strain>
    </source>
</reference>
<dbReference type="EMBL" id="JACHJD010000013">
    <property type="protein sequence ID" value="MBB5107427.1"/>
    <property type="molecule type" value="Genomic_DNA"/>
</dbReference>
<dbReference type="KEGG" id="sspb:CP982_02580"/>
<dbReference type="RefSeq" id="WP_150508937.1">
    <property type="nucleotide sequence ID" value="NZ_BMSQ01000013.1"/>
</dbReference>
<reference evidence="2 5" key="2">
    <citation type="submission" date="2020-08" db="EMBL/GenBank/DDBJ databases">
        <title>Genomic Encyclopedia of Type Strains, Phase III (KMG-III): the genomes of soil and plant-associated and newly described type strains.</title>
        <authorList>
            <person name="Whitman W."/>
        </authorList>
    </citation>
    <scope>NUCLEOTIDE SEQUENCE [LARGE SCALE GENOMIC DNA]</scope>
    <source>
        <strain evidence="2 5">CECT 3146</strain>
    </source>
</reference>
<gene>
    <name evidence="3" type="ORF">CP982_02580</name>
    <name evidence="2" type="ORF">FHS40_006544</name>
</gene>
<dbReference type="AlphaFoldDB" id="A0A5P2X5P4"/>
<accession>A0A5P2X5P4</accession>
<protein>
    <submittedName>
        <fullName evidence="3">Uncharacterized protein</fullName>
    </submittedName>
</protein>
<evidence type="ECO:0000256" key="1">
    <source>
        <dbReference type="SAM" id="MobiDB-lite"/>
    </source>
</evidence>